<name>A0A087UAG3_STEMI</name>
<dbReference type="GO" id="GO:0016491">
    <property type="term" value="F:oxidoreductase activity"/>
    <property type="evidence" value="ECO:0007669"/>
    <property type="project" value="UniProtKB-KW"/>
</dbReference>
<keyword evidence="3" id="KW-0732">Signal</keyword>
<keyword evidence="5" id="KW-1185">Reference proteome</keyword>
<organism evidence="4 5">
    <name type="scientific">Stegodyphus mimosarum</name>
    <name type="common">African social velvet spider</name>
    <dbReference type="NCBI Taxonomy" id="407821"/>
    <lineage>
        <taxon>Eukaryota</taxon>
        <taxon>Metazoa</taxon>
        <taxon>Ecdysozoa</taxon>
        <taxon>Arthropoda</taxon>
        <taxon>Chelicerata</taxon>
        <taxon>Arachnida</taxon>
        <taxon>Araneae</taxon>
        <taxon>Araneomorphae</taxon>
        <taxon>Entelegynae</taxon>
        <taxon>Eresoidea</taxon>
        <taxon>Eresidae</taxon>
        <taxon>Stegodyphus</taxon>
    </lineage>
</organism>
<dbReference type="STRING" id="407821.A0A087UAG3"/>
<keyword evidence="1" id="KW-0560">Oxidoreductase</keyword>
<proteinExistence type="inferred from homology"/>
<evidence type="ECO:0000256" key="3">
    <source>
        <dbReference type="SAM" id="SignalP"/>
    </source>
</evidence>
<feature type="chain" id="PRO_5001830331" evidence="3">
    <location>
        <begin position="22"/>
        <end position="329"/>
    </location>
</feature>
<evidence type="ECO:0000313" key="4">
    <source>
        <dbReference type="EMBL" id="KFM74352.1"/>
    </source>
</evidence>
<dbReference type="PRINTS" id="PR00080">
    <property type="entry name" value="SDRFAMILY"/>
</dbReference>
<dbReference type="OrthoDB" id="294295at2759"/>
<dbReference type="InterPro" id="IPR002347">
    <property type="entry name" value="SDR_fam"/>
</dbReference>
<sequence>MIWLLFLLAGVFLFVVFRVRKNRMNPSGVCVFVSGCDTGIGHEVALDLDSIGCTVFAGCLQPDSSRLSLPASVHVVPLDITDERSVSQAIEDVQRHLQEKGKELWALINNAGVCVYGEFEWQTWNQCQKQVEVNFLGTMRLTKAFLPLLRKSKGRVITITSINGSIAYPGLSVYSATKFALEGLNNALRLELRRHHGIRVIVVQPGDLARLTSIMSRHRANAQEMWDAMSEEDRQRYGSFFHKYHNITLKNYGLTSPDSFEHSPLLGDLRDAVLNESPANRYISATFLHRVCYFLLGSMPAKFRDAILDKVTDMLFSTDINKGDECKST</sequence>
<dbReference type="SUPFAM" id="SSF51735">
    <property type="entry name" value="NAD(P)-binding Rossmann-fold domains"/>
    <property type="match status" value="1"/>
</dbReference>
<gene>
    <name evidence="4" type="ORF">X975_15399</name>
</gene>
<dbReference type="PROSITE" id="PS00061">
    <property type="entry name" value="ADH_SHORT"/>
    <property type="match status" value="1"/>
</dbReference>
<reference evidence="4 5" key="1">
    <citation type="submission" date="2013-11" db="EMBL/GenBank/DDBJ databases">
        <title>Genome sequencing of Stegodyphus mimosarum.</title>
        <authorList>
            <person name="Bechsgaard J."/>
        </authorList>
    </citation>
    <scope>NUCLEOTIDE SEQUENCE [LARGE SCALE GENOMIC DNA]</scope>
</reference>
<evidence type="ECO:0000313" key="5">
    <source>
        <dbReference type="Proteomes" id="UP000054359"/>
    </source>
</evidence>
<dbReference type="GO" id="GO:0008202">
    <property type="term" value="P:steroid metabolic process"/>
    <property type="evidence" value="ECO:0007669"/>
    <property type="project" value="TreeGrafter"/>
</dbReference>
<dbReference type="AlphaFoldDB" id="A0A087UAG3"/>
<evidence type="ECO:0000256" key="2">
    <source>
        <dbReference type="RuleBase" id="RU000363"/>
    </source>
</evidence>
<comment type="similarity">
    <text evidence="2">Belongs to the short-chain dehydrogenases/reductases (SDR) family.</text>
</comment>
<dbReference type="InterPro" id="IPR020904">
    <property type="entry name" value="Sc_DH/Rdtase_CS"/>
</dbReference>
<feature type="non-terminal residue" evidence="4">
    <location>
        <position position="329"/>
    </location>
</feature>
<dbReference type="PANTHER" id="PTHR43313">
    <property type="entry name" value="SHORT-CHAIN DEHYDROGENASE/REDUCTASE FAMILY 9C"/>
    <property type="match status" value="1"/>
</dbReference>
<dbReference type="Gene3D" id="3.40.50.720">
    <property type="entry name" value="NAD(P)-binding Rossmann-like Domain"/>
    <property type="match status" value="1"/>
</dbReference>
<dbReference type="EMBL" id="KK118997">
    <property type="protein sequence ID" value="KFM74352.1"/>
    <property type="molecule type" value="Genomic_DNA"/>
</dbReference>
<dbReference type="PANTHER" id="PTHR43313:SF36">
    <property type="entry name" value="D-BETA-HYDROXYBUTYRATE DEHYDROGENASE, MITOCHONDRIAL"/>
    <property type="match status" value="1"/>
</dbReference>
<accession>A0A087UAG3</accession>
<dbReference type="InterPro" id="IPR036291">
    <property type="entry name" value="NAD(P)-bd_dom_sf"/>
</dbReference>
<protein>
    <submittedName>
        <fullName evidence="4">D-beta-hydroxybutyrate dehydrogenase, mitochondrial</fullName>
    </submittedName>
</protein>
<dbReference type="Proteomes" id="UP000054359">
    <property type="component" value="Unassembled WGS sequence"/>
</dbReference>
<feature type="signal peptide" evidence="3">
    <location>
        <begin position="1"/>
        <end position="21"/>
    </location>
</feature>
<dbReference type="Pfam" id="PF00106">
    <property type="entry name" value="adh_short"/>
    <property type="match status" value="1"/>
</dbReference>
<evidence type="ECO:0000256" key="1">
    <source>
        <dbReference type="ARBA" id="ARBA00023002"/>
    </source>
</evidence>
<dbReference type="PRINTS" id="PR00081">
    <property type="entry name" value="GDHRDH"/>
</dbReference>
<dbReference type="OMA" id="MELACHN"/>